<keyword evidence="2" id="KW-1185">Reference proteome</keyword>
<dbReference type="Proteomes" id="UP000812287">
    <property type="component" value="Unassembled WGS sequence"/>
</dbReference>
<dbReference type="GeneID" id="66109314"/>
<feature type="non-terminal residue" evidence="1">
    <location>
        <position position="1"/>
    </location>
</feature>
<reference evidence="1" key="1">
    <citation type="submission" date="2020-11" db="EMBL/GenBank/DDBJ databases">
        <title>Adaptations for nitrogen fixation in a non-lichenized fungal sporocarp promotes dispersal by wood-feeding termites.</title>
        <authorList>
            <consortium name="DOE Joint Genome Institute"/>
            <person name="Koch R.A."/>
            <person name="Yoon G."/>
            <person name="Arayal U."/>
            <person name="Lail K."/>
            <person name="Amirebrahimi M."/>
            <person name="Labutti K."/>
            <person name="Lipzen A."/>
            <person name="Riley R."/>
            <person name="Barry K."/>
            <person name="Henrissat B."/>
            <person name="Grigoriev I.V."/>
            <person name="Herr J.R."/>
            <person name="Aime M.C."/>
        </authorList>
    </citation>
    <scope>NUCLEOTIDE SEQUENCE</scope>
    <source>
        <strain evidence="1">MCA 3950</strain>
    </source>
</reference>
<dbReference type="AlphaFoldDB" id="A0A9P7VLQ3"/>
<proteinExistence type="predicted"/>
<evidence type="ECO:0000313" key="2">
    <source>
        <dbReference type="Proteomes" id="UP000812287"/>
    </source>
</evidence>
<gene>
    <name evidence="1" type="ORF">BT62DRAFT_935820</name>
</gene>
<name>A0A9P7VLQ3_9AGAR</name>
<dbReference type="RefSeq" id="XP_043036282.1">
    <property type="nucleotide sequence ID" value="XM_043187017.1"/>
</dbReference>
<accession>A0A9P7VLQ3</accession>
<protein>
    <submittedName>
        <fullName evidence="1">Uncharacterized protein</fullName>
    </submittedName>
</protein>
<comment type="caution">
    <text evidence="1">The sequence shown here is derived from an EMBL/GenBank/DDBJ whole genome shotgun (WGS) entry which is preliminary data.</text>
</comment>
<organism evidence="1 2">
    <name type="scientific">Guyanagaster necrorhizus</name>
    <dbReference type="NCBI Taxonomy" id="856835"/>
    <lineage>
        <taxon>Eukaryota</taxon>
        <taxon>Fungi</taxon>
        <taxon>Dikarya</taxon>
        <taxon>Basidiomycota</taxon>
        <taxon>Agaricomycotina</taxon>
        <taxon>Agaricomycetes</taxon>
        <taxon>Agaricomycetidae</taxon>
        <taxon>Agaricales</taxon>
        <taxon>Marasmiineae</taxon>
        <taxon>Physalacriaceae</taxon>
        <taxon>Guyanagaster</taxon>
    </lineage>
</organism>
<dbReference type="EMBL" id="MU250549">
    <property type="protein sequence ID" value="KAG7442782.1"/>
    <property type="molecule type" value="Genomic_DNA"/>
</dbReference>
<evidence type="ECO:0000313" key="1">
    <source>
        <dbReference type="EMBL" id="KAG7442782.1"/>
    </source>
</evidence>
<sequence length="67" mass="7355">PRLRHHDRTPNKTRTHGILAKLSTALANCRTHSISAGLSPTRGTKTLTVDDKSSLIPCYGLSVECHY</sequence>